<reference evidence="1 2" key="1">
    <citation type="submission" date="2020-04" db="EMBL/GenBank/DDBJ databases">
        <title>Achromobacter ruhlandii genome sequencing and assembly.</title>
        <authorList>
            <person name="Martins R.C.R."/>
            <person name="Perdigao-Neto L.V."/>
            <person name="Levin A.S.S."/>
            <person name="Costa S.F."/>
        </authorList>
    </citation>
    <scope>NUCLEOTIDE SEQUENCE [LARGE SCALE GENOMIC DNA]</scope>
    <source>
        <strain evidence="1 2">9035ralo</strain>
    </source>
</reference>
<protein>
    <submittedName>
        <fullName evidence="1">Iron dicitrate transport regulator FecR</fullName>
    </submittedName>
</protein>
<gene>
    <name evidence="1" type="ORF">HGQ98_32505</name>
</gene>
<evidence type="ECO:0000313" key="1">
    <source>
        <dbReference type="EMBL" id="NMU93908.1"/>
    </source>
</evidence>
<proteinExistence type="predicted"/>
<comment type="caution">
    <text evidence="1">The sequence shown here is derived from an EMBL/GenBank/DDBJ whole genome shotgun (WGS) entry which is preliminary data.</text>
</comment>
<sequence length="119" mass="12343">PPPRVAVHCLASAAAQARTLQPAPRTAVPPAGLVLAPAPRESAPAWSEGLLAFNDTALPEAAAQLARYTGKRIVVMGELARGTRVSGTAGIADPKRALDLLLAQTKVRITDLPGLLILR</sequence>
<dbReference type="Proteomes" id="UP000542405">
    <property type="component" value="Unassembled WGS sequence"/>
</dbReference>
<feature type="non-terminal residue" evidence="1">
    <location>
        <position position="1"/>
    </location>
</feature>
<name>A0A848NM14_9BURK</name>
<dbReference type="EMBL" id="JABBZE010000996">
    <property type="protein sequence ID" value="NMU93908.1"/>
    <property type="molecule type" value="Genomic_DNA"/>
</dbReference>
<organism evidence="1 2">
    <name type="scientific">Achromobacter ruhlandii</name>
    <dbReference type="NCBI Taxonomy" id="72557"/>
    <lineage>
        <taxon>Bacteria</taxon>
        <taxon>Pseudomonadati</taxon>
        <taxon>Pseudomonadota</taxon>
        <taxon>Betaproteobacteria</taxon>
        <taxon>Burkholderiales</taxon>
        <taxon>Alcaligenaceae</taxon>
        <taxon>Achromobacter</taxon>
    </lineage>
</organism>
<evidence type="ECO:0000313" key="2">
    <source>
        <dbReference type="Proteomes" id="UP000542405"/>
    </source>
</evidence>
<dbReference type="AlphaFoldDB" id="A0A848NM14"/>
<accession>A0A848NM14</accession>
<dbReference type="Gene3D" id="3.55.50.30">
    <property type="match status" value="1"/>
</dbReference>